<dbReference type="Pfam" id="PF01425">
    <property type="entry name" value="Amidase"/>
    <property type="match status" value="1"/>
</dbReference>
<organism evidence="3">
    <name type="scientific">Pseudomonas lactis</name>
    <dbReference type="NCBI Taxonomy" id="1615674"/>
    <lineage>
        <taxon>Bacteria</taxon>
        <taxon>Pseudomonadati</taxon>
        <taxon>Pseudomonadota</taxon>
        <taxon>Gammaproteobacteria</taxon>
        <taxon>Pseudomonadales</taxon>
        <taxon>Pseudomonadaceae</taxon>
        <taxon>Pseudomonas</taxon>
    </lineage>
</organism>
<evidence type="ECO:0000256" key="1">
    <source>
        <dbReference type="SAM" id="MobiDB-lite"/>
    </source>
</evidence>
<protein>
    <submittedName>
        <fullName evidence="3">Peptide amidase</fullName>
    </submittedName>
</protein>
<dbReference type="PANTHER" id="PTHR42678">
    <property type="entry name" value="AMIDASE"/>
    <property type="match status" value="1"/>
</dbReference>
<feature type="domain" description="Amidase" evidence="2">
    <location>
        <begin position="67"/>
        <end position="489"/>
    </location>
</feature>
<dbReference type="InterPro" id="IPR036928">
    <property type="entry name" value="AS_sf"/>
</dbReference>
<dbReference type="SUPFAM" id="SSF75304">
    <property type="entry name" value="Amidase signature (AS) enzymes"/>
    <property type="match status" value="1"/>
</dbReference>
<dbReference type="HOGENOM" id="CLU_009600_14_1_6"/>
<comment type="caution">
    <text evidence="3">The sequence shown here is derived from an EMBL/GenBank/DDBJ whole genome shotgun (WGS) entry which is preliminary data.</text>
</comment>
<gene>
    <name evidence="3" type="primary">pam</name>
    <name evidence="3" type="ORF">PflSS101_4172</name>
</gene>
<evidence type="ECO:0000259" key="2">
    <source>
        <dbReference type="Pfam" id="PF01425"/>
    </source>
</evidence>
<dbReference type="Gene3D" id="3.90.1300.10">
    <property type="entry name" value="Amidase signature (AS) domain"/>
    <property type="match status" value="1"/>
</dbReference>
<name>I4KFN2_9PSED</name>
<sequence length="529" mass="56211">MRCYRQIALTLSQTEGHFMIGPVSAGGWATGLLQELSNPVQGFKSACQMSVEMAQGGGVTSESLLKDSLKQIANIDRGLQGGNAFLETNPDAMREAKARDQERADGRVRGHLHGVPIALKDVFETNDRMQTSAGSKALVGAPATKNAKVVDNLLKAGVVIVGKTNMSELSNFRSLSPADGWSSRGGQTLNPHRLGGPVAGSSSGSAVAVAQGHVPVALGLETNGSIISPAAYNGVFGLKTTTGLVSTEGVMTSTRMDAVGTFTRNICDAAEALNAMTETNVYTEGLHADALKGKRIGYTPLPELSAEEAKAPAKLADRKHYEAALEVMKAQGAILVPLERLDAGVPDEAYEGYNEAMFSEVKQQLEDYLAGREGLPVKSLSELVAFIKRTQKSGEPDQKLLEMINDLETTPEKREALWEAILPVFQKTIDDPIKEHKLDAMVSNFLSHNYFYSAAAGYPGISVPSGMDEEGMPTALYLYGCGNSEATLLAVAYGYEQASQAIQKPAFLPGIPSTQTPASPDKTVEATNG</sequence>
<dbReference type="EMBL" id="AHPN01000001">
    <property type="protein sequence ID" value="EIK63522.1"/>
    <property type="molecule type" value="Genomic_DNA"/>
</dbReference>
<dbReference type="PANTHER" id="PTHR42678:SF34">
    <property type="entry name" value="OS04G0183300 PROTEIN"/>
    <property type="match status" value="1"/>
</dbReference>
<dbReference type="InterPro" id="IPR023631">
    <property type="entry name" value="Amidase_dom"/>
</dbReference>
<proteinExistence type="predicted"/>
<reference evidence="3" key="1">
    <citation type="journal article" date="2012" name="PLoS Genet.">
        <title>Comparative Genomics of Plant-Associated Pseudomonas spp.: Insights into Diversity and Inheritance of Traits Involved in Multitrophic Interactions.</title>
        <authorList>
            <person name="Loper J.E."/>
            <person name="Hassan K.A."/>
            <person name="Mavrodi D.V."/>
            <person name="Davis E.W.II."/>
            <person name="Lim C.K."/>
            <person name="Shaffer B.T."/>
            <person name="Elbourne L.D."/>
            <person name="Stockwell V.O."/>
            <person name="Hartney S.L."/>
            <person name="Breakwell K."/>
            <person name="Henkels M.D."/>
            <person name="Tetu S.G."/>
            <person name="Rangel L.I."/>
            <person name="Kidarsa T.A."/>
            <person name="Wilson N.L."/>
            <person name="van de Mortel J.E."/>
            <person name="Song C."/>
            <person name="Blumhagen R."/>
            <person name="Radune D."/>
            <person name="Hostetler J.B."/>
            <person name="Brinkac L.M."/>
            <person name="Durkin A.S."/>
            <person name="Kluepfel D.A."/>
            <person name="Wechter W.P."/>
            <person name="Anderson A.J."/>
            <person name="Kim Y.C."/>
            <person name="Pierson L.S.III."/>
            <person name="Pierson E.A."/>
            <person name="Lindow S.E."/>
            <person name="Kobayashi D.Y."/>
            <person name="Raaijmakers J.M."/>
            <person name="Weller D.M."/>
            <person name="Thomashow L.S."/>
            <person name="Allen A.E."/>
            <person name="Paulsen I.T."/>
        </authorList>
    </citation>
    <scope>NUCLEOTIDE SEQUENCE [LARGE SCALE GENOMIC DNA]</scope>
    <source>
        <strain evidence="3">SS101</strain>
    </source>
</reference>
<accession>I4KFN2</accession>
<dbReference type="Proteomes" id="UP000003213">
    <property type="component" value="Chromosome"/>
</dbReference>
<dbReference type="PATRIC" id="fig|1038924.3.peg.4012"/>
<evidence type="ECO:0000313" key="3">
    <source>
        <dbReference type="EMBL" id="EIK63522.1"/>
    </source>
</evidence>
<dbReference type="AlphaFoldDB" id="I4KFN2"/>
<feature type="region of interest" description="Disordered" evidence="1">
    <location>
        <begin position="510"/>
        <end position="529"/>
    </location>
</feature>